<evidence type="ECO:0000256" key="1">
    <source>
        <dbReference type="SAM" id="Phobius"/>
    </source>
</evidence>
<evidence type="ECO:0000313" key="4">
    <source>
        <dbReference type="Proteomes" id="UP000179807"/>
    </source>
</evidence>
<sequence length="1019" mass="118990">MFLLLYLLLYHHQILEIPSFIEIQDGVFHSQSKISKPSKESDIVITPEFLPDKKLCCTRNFKMKKILIYRSDFFPSYKNLISILTDYNSFQLISQKLLSHGYITSSRLDKNAGYVLSFHSLTLSNYSLVDHTNFSQLIPEEMKMNIYSTTNIKLCETITGRHFMFLGISFFYLFFIIFCVRLLFLMSQMKLPGNLIGNIFFTDYQGSPLIYIPVHLIKYRKQFHHLLKVVHKTKKSDNVILEYVHRENYYGVRRLHAFYITNQICLLFYFEEKFIEEHDDSSNLIGTTVLTTNEICKPQKVDINVHYKRNQYPTADVTFIIDEVPCKITLQPKDSSLFPFGGHILLLSYLDCIHLGALNEGVRLNSSMESFKTFLKFVYERLDYKGLSIFVDDGNGKRSVFEIYDNDEVKEMNLICLEKIPLKTITDIKVITHQNSKYIIIGNSFQIASHAYYLTFALNVKSFLFRSSERKFLFILSILVSYHHTMISSKGEDRILSRVYNLIEKTECFTIVECISSPTNFHFSHGSIFNEKVTQQTVDLIFSQVNYNDSLNATFPIQHPKLGDVWITISSTSYYDTTLQDTVFMYLIEDVTGFHKKMLQLNAAHESGKMAYNFLGLHKVNKELYLTNPSSFASELGYTKPIFNIKEIVYDDDLNKFDNAQELFTFRLRSSLDHPVWYSAVPTGKKNGFFVFSSREISQIQAFSQPSCVRLNNYDESGSFLFANIELEYGTFEPLVVTDLFPSQQTKSMKLTSVIELFHPDDVNIFESAIDEIRNEKLYEKYFVLRMKINNDGSYKAFITYLLVQSENSILMFMSYVDNKYKKKLMIQKTNNELDFAFQNSKMILFVFEDTQMPERTFLTQPLYRNQMIFNWTTLYVNVKKDYIENTKKALLRALHEKADYDILVPMLFETVKWYLFKGRVIKNTNHITGNAIDLSAFVNQAEAKKKEIIEKEKELIEENMILIQTKELLNSMCRYIISLFEVYLSSLTENDPEIHGMINLLIDTYKTLSDYTSMIPYA</sequence>
<comment type="caution">
    <text evidence="3">The sequence shown here is derived from an EMBL/GenBank/DDBJ whole genome shotgun (WGS) entry which is preliminary data.</text>
</comment>
<accession>A0A1J4KQP3</accession>
<dbReference type="RefSeq" id="XP_068366384.1">
    <property type="nucleotide sequence ID" value="XM_068499140.1"/>
</dbReference>
<keyword evidence="2" id="KW-0732">Signal</keyword>
<evidence type="ECO:0000313" key="3">
    <source>
        <dbReference type="EMBL" id="OHT13248.1"/>
    </source>
</evidence>
<dbReference type="AlphaFoldDB" id="A0A1J4KQP3"/>
<protein>
    <submittedName>
        <fullName evidence="3">Uncharacterized protein</fullName>
    </submittedName>
</protein>
<gene>
    <name evidence="3" type="ORF">TRFO_16698</name>
</gene>
<dbReference type="OrthoDB" id="10562621at2759"/>
<keyword evidence="1" id="KW-1133">Transmembrane helix</keyword>
<keyword evidence="1" id="KW-0472">Membrane</keyword>
<dbReference type="EMBL" id="MLAK01000545">
    <property type="protein sequence ID" value="OHT13248.1"/>
    <property type="molecule type" value="Genomic_DNA"/>
</dbReference>
<evidence type="ECO:0000256" key="2">
    <source>
        <dbReference type="SAM" id="SignalP"/>
    </source>
</evidence>
<dbReference type="GeneID" id="94833844"/>
<organism evidence="3 4">
    <name type="scientific">Tritrichomonas foetus</name>
    <dbReference type="NCBI Taxonomy" id="1144522"/>
    <lineage>
        <taxon>Eukaryota</taxon>
        <taxon>Metamonada</taxon>
        <taxon>Parabasalia</taxon>
        <taxon>Tritrichomonadida</taxon>
        <taxon>Tritrichomonadidae</taxon>
        <taxon>Tritrichomonas</taxon>
    </lineage>
</organism>
<feature type="chain" id="PRO_5013357594" evidence="2">
    <location>
        <begin position="17"/>
        <end position="1019"/>
    </location>
</feature>
<keyword evidence="4" id="KW-1185">Reference proteome</keyword>
<reference evidence="3" key="1">
    <citation type="submission" date="2016-10" db="EMBL/GenBank/DDBJ databases">
        <authorList>
            <person name="Benchimol M."/>
            <person name="Almeida L.G."/>
            <person name="Vasconcelos A.T."/>
            <person name="Perreira-Neves A."/>
            <person name="Rosa I.A."/>
            <person name="Tasca T."/>
            <person name="Bogo M.R."/>
            <person name="de Souza W."/>
        </authorList>
    </citation>
    <scope>NUCLEOTIDE SEQUENCE [LARGE SCALE GENOMIC DNA]</scope>
    <source>
        <strain evidence="3">K</strain>
    </source>
</reference>
<name>A0A1J4KQP3_9EUKA</name>
<feature type="signal peptide" evidence="2">
    <location>
        <begin position="1"/>
        <end position="16"/>
    </location>
</feature>
<dbReference type="VEuPathDB" id="TrichDB:TRFO_16698"/>
<dbReference type="Proteomes" id="UP000179807">
    <property type="component" value="Unassembled WGS sequence"/>
</dbReference>
<keyword evidence="1" id="KW-0812">Transmembrane</keyword>
<proteinExistence type="predicted"/>
<feature type="transmembrane region" description="Helical" evidence="1">
    <location>
        <begin position="163"/>
        <end position="184"/>
    </location>
</feature>